<reference evidence="3 4" key="1">
    <citation type="submission" date="2015-04" db="EMBL/GenBank/DDBJ databases">
        <title>Complete genome sequence of Schizopora paradoxa KUC8140, a cosmopolitan wood degrader in East Asia.</title>
        <authorList>
            <consortium name="DOE Joint Genome Institute"/>
            <person name="Min B."/>
            <person name="Park H."/>
            <person name="Jang Y."/>
            <person name="Kim J.-J."/>
            <person name="Kim K.H."/>
            <person name="Pangilinan J."/>
            <person name="Lipzen A."/>
            <person name="Riley R."/>
            <person name="Grigoriev I.V."/>
            <person name="Spatafora J.W."/>
            <person name="Choi I.-G."/>
        </authorList>
    </citation>
    <scope>NUCLEOTIDE SEQUENCE [LARGE SCALE GENOMIC DNA]</scope>
    <source>
        <strain evidence="3 4">KUC8140</strain>
    </source>
</reference>
<organism evidence="3 4">
    <name type="scientific">Schizopora paradoxa</name>
    <dbReference type="NCBI Taxonomy" id="27342"/>
    <lineage>
        <taxon>Eukaryota</taxon>
        <taxon>Fungi</taxon>
        <taxon>Dikarya</taxon>
        <taxon>Basidiomycota</taxon>
        <taxon>Agaricomycotina</taxon>
        <taxon>Agaricomycetes</taxon>
        <taxon>Hymenochaetales</taxon>
        <taxon>Schizoporaceae</taxon>
        <taxon>Schizopora</taxon>
    </lineage>
</organism>
<feature type="region of interest" description="Disordered" evidence="1">
    <location>
        <begin position="1"/>
        <end position="24"/>
    </location>
</feature>
<proteinExistence type="predicted"/>
<name>A0A0H2SHP7_9AGAM</name>
<dbReference type="Proteomes" id="UP000053477">
    <property type="component" value="Unassembled WGS sequence"/>
</dbReference>
<keyword evidence="2" id="KW-0812">Transmembrane</keyword>
<evidence type="ECO:0000256" key="2">
    <source>
        <dbReference type="SAM" id="Phobius"/>
    </source>
</evidence>
<keyword evidence="2" id="KW-0472">Membrane</keyword>
<evidence type="ECO:0008006" key="5">
    <source>
        <dbReference type="Google" id="ProtNLM"/>
    </source>
</evidence>
<evidence type="ECO:0000256" key="1">
    <source>
        <dbReference type="SAM" id="MobiDB-lite"/>
    </source>
</evidence>
<protein>
    <recommendedName>
        <fullName evidence="5">Ubiquitin 3 binding protein But2 C-terminal domain-containing protein</fullName>
    </recommendedName>
</protein>
<dbReference type="OrthoDB" id="3350619at2759"/>
<sequence length="306" mass="33911">MNVYRKLPLSPSSEVSEDASTLGDDGLNFDNGHKVSGTAAAGNKRKTFTTLARHAVLLFCILCTFINVAIVAFVSPNSSLSAASTTLDRTDLISAFRSEDISKLRRPSQFIRFDEIQRPSPPIPRQFDNHPILIAQVDRDRPDHVFGEVTRQYMASPGTITPEDRRVLVTPSISTIVQFRAIDYGMGTCELRLTIPPSLMHGENPGLLDSSQARPLSVYRLNSTRPLSSRALSARTKPDRIAQVAEVLLQREEGTAGLVWHRKFMCEENEILTFELACGTAALGDTCTVEWWQDRQTPNPGKINNS</sequence>
<keyword evidence="2" id="KW-1133">Transmembrane helix</keyword>
<accession>A0A0H2SHP7</accession>
<dbReference type="EMBL" id="KQ085914">
    <property type="protein sequence ID" value="KLO16596.1"/>
    <property type="molecule type" value="Genomic_DNA"/>
</dbReference>
<evidence type="ECO:0000313" key="3">
    <source>
        <dbReference type="EMBL" id="KLO16596.1"/>
    </source>
</evidence>
<gene>
    <name evidence="3" type="ORF">SCHPADRAFT_887665</name>
</gene>
<feature type="transmembrane region" description="Helical" evidence="2">
    <location>
        <begin position="55"/>
        <end position="74"/>
    </location>
</feature>
<evidence type="ECO:0000313" key="4">
    <source>
        <dbReference type="Proteomes" id="UP000053477"/>
    </source>
</evidence>
<keyword evidence="4" id="KW-1185">Reference proteome</keyword>
<dbReference type="InParanoid" id="A0A0H2SHP7"/>
<dbReference type="AlphaFoldDB" id="A0A0H2SHP7"/>